<dbReference type="InterPro" id="IPR039131">
    <property type="entry name" value="NDUFAF1"/>
</dbReference>
<protein>
    <recommendedName>
        <fullName evidence="2">NADH:ubiquinone oxidoreductase intermediate-associated protein 30 domain-containing protein</fullName>
    </recommendedName>
</protein>
<gene>
    <name evidence="3" type="ordered locus">RLO149_c003650</name>
</gene>
<name>F7ZHI4_ROSLO</name>
<keyword evidence="4" id="KW-1185">Reference proteome</keyword>
<dbReference type="HOGENOM" id="CLU_059028_5_2_5"/>
<dbReference type="EMBL" id="CP002623">
    <property type="protein sequence ID" value="AEI92395.1"/>
    <property type="molecule type" value="Genomic_DNA"/>
</dbReference>
<dbReference type="Proteomes" id="UP000001353">
    <property type="component" value="Chromosome"/>
</dbReference>
<dbReference type="Pfam" id="PF08547">
    <property type="entry name" value="CIA30"/>
    <property type="match status" value="1"/>
</dbReference>
<dbReference type="PANTHER" id="PTHR13194">
    <property type="entry name" value="COMPLEX I INTERMEDIATE-ASSOCIATED PROTEIN 30"/>
    <property type="match status" value="1"/>
</dbReference>
<evidence type="ECO:0000259" key="2">
    <source>
        <dbReference type="Pfam" id="PF08547"/>
    </source>
</evidence>
<evidence type="ECO:0000313" key="3">
    <source>
        <dbReference type="EMBL" id="AEI92395.1"/>
    </source>
</evidence>
<dbReference type="PANTHER" id="PTHR13194:SF19">
    <property type="entry name" value="NAD(P)-BINDING ROSSMANN-FOLD SUPERFAMILY PROTEIN"/>
    <property type="match status" value="1"/>
</dbReference>
<dbReference type="AlphaFoldDB" id="F7ZHI4"/>
<dbReference type="STRING" id="391595.RLO149_c003650"/>
<dbReference type="SUPFAM" id="SSF49785">
    <property type="entry name" value="Galactose-binding domain-like"/>
    <property type="match status" value="1"/>
</dbReference>
<dbReference type="RefSeq" id="WP_013960338.1">
    <property type="nucleotide sequence ID" value="NC_015730.1"/>
</dbReference>
<dbReference type="eggNOG" id="ENOG5032SUX">
    <property type="taxonomic scope" value="Bacteria"/>
</dbReference>
<reference evidence="3 4" key="1">
    <citation type="journal article" date="2011" name="BMC Genomics">
        <title>Comparative genome analysis and genome-guided physiological analysis of Roseobacter litoralis.</title>
        <authorList>
            <person name="Kalhoefer D."/>
            <person name="Thole S."/>
            <person name="Voget S."/>
            <person name="Lehmann R."/>
            <person name="Liesegang H."/>
            <person name="Wollher A."/>
            <person name="Daniel R."/>
            <person name="Simon M."/>
            <person name="Brinkhoff T."/>
        </authorList>
    </citation>
    <scope>NUCLEOTIDE SEQUENCE [LARGE SCALE GENOMIC DNA]</scope>
    <source>
        <strain evidence="4">ATCC 49566 / DSM 6996 / JCM 21268 / NBRC 15278 / OCh 149</strain>
    </source>
</reference>
<evidence type="ECO:0000313" key="4">
    <source>
        <dbReference type="Proteomes" id="UP000001353"/>
    </source>
</evidence>
<evidence type="ECO:0000256" key="1">
    <source>
        <dbReference type="ARBA" id="ARBA00007884"/>
    </source>
</evidence>
<sequence length="156" mass="17262">MKLNPTWEYVSDRVMGGVSDGSLSIDMDAQQLVARLTGHVSLQNNGGFIQMAFDLSPDDGVVDASDWTGLEIKLRGNGESYDVRLRTAQLSRPWQSFRAQVTSTASWRVARLPFSSFQPHRTDSTFNPAALRRIGILAIGKAFEADISVAHIGFYR</sequence>
<dbReference type="InterPro" id="IPR008979">
    <property type="entry name" value="Galactose-bd-like_sf"/>
</dbReference>
<dbReference type="KEGG" id="rli:RLO149_c003650"/>
<proteinExistence type="inferred from homology"/>
<organism evidence="3 4">
    <name type="scientific">Roseobacter litoralis (strain ATCC 49566 / DSM 6996 / JCM 21268 / NBRC 15278 / OCh 149)</name>
    <dbReference type="NCBI Taxonomy" id="391595"/>
    <lineage>
        <taxon>Bacteria</taxon>
        <taxon>Pseudomonadati</taxon>
        <taxon>Pseudomonadota</taxon>
        <taxon>Alphaproteobacteria</taxon>
        <taxon>Rhodobacterales</taxon>
        <taxon>Roseobacteraceae</taxon>
        <taxon>Roseobacter</taxon>
    </lineage>
</organism>
<dbReference type="OrthoDB" id="442188at2"/>
<comment type="similarity">
    <text evidence="1">Belongs to the CIA30 family.</text>
</comment>
<feature type="domain" description="NADH:ubiquinone oxidoreductase intermediate-associated protein 30" evidence="2">
    <location>
        <begin position="6"/>
        <end position="141"/>
    </location>
</feature>
<dbReference type="InterPro" id="IPR013857">
    <property type="entry name" value="NADH-UbQ_OxRdtase-assoc_prot30"/>
</dbReference>
<accession>F7ZHI4</accession>